<dbReference type="GO" id="GO:0033588">
    <property type="term" value="C:elongator holoenzyme complex"/>
    <property type="evidence" value="ECO:0007669"/>
    <property type="project" value="InterPro"/>
</dbReference>
<evidence type="ECO:0000256" key="7">
    <source>
        <dbReference type="ARBA" id="ARBA00022574"/>
    </source>
</evidence>
<evidence type="ECO:0000313" key="13">
    <source>
        <dbReference type="Proteomes" id="UP000677054"/>
    </source>
</evidence>
<accession>A0A7R9A6L0</accession>
<dbReference type="PANTHER" id="PTHR44111:SF1">
    <property type="entry name" value="ELONGATOR COMPLEX PROTEIN 2"/>
    <property type="match status" value="1"/>
</dbReference>
<dbReference type="GO" id="GO:0005737">
    <property type="term" value="C:cytoplasm"/>
    <property type="evidence" value="ECO:0007669"/>
    <property type="project" value="UniProtKB-SubCell"/>
</dbReference>
<evidence type="ECO:0000256" key="8">
    <source>
        <dbReference type="ARBA" id="ARBA00022694"/>
    </source>
</evidence>
<protein>
    <recommendedName>
        <fullName evidence="5">Elongator complex protein 2</fullName>
    </recommendedName>
</protein>
<name>A0A7R9A6L0_9CRUS</name>
<evidence type="ECO:0000256" key="4">
    <source>
        <dbReference type="ARBA" id="ARBA00005881"/>
    </source>
</evidence>
<feature type="repeat" description="WD" evidence="11">
    <location>
        <begin position="63"/>
        <end position="99"/>
    </location>
</feature>
<keyword evidence="7 11" id="KW-0853">WD repeat</keyword>
<dbReference type="GO" id="GO:0005634">
    <property type="term" value="C:nucleus"/>
    <property type="evidence" value="ECO:0007669"/>
    <property type="project" value="UniProtKB-SubCell"/>
</dbReference>
<keyword evidence="9" id="KW-0677">Repeat</keyword>
<organism evidence="12">
    <name type="scientific">Darwinula stevensoni</name>
    <dbReference type="NCBI Taxonomy" id="69355"/>
    <lineage>
        <taxon>Eukaryota</taxon>
        <taxon>Metazoa</taxon>
        <taxon>Ecdysozoa</taxon>
        <taxon>Arthropoda</taxon>
        <taxon>Crustacea</taxon>
        <taxon>Oligostraca</taxon>
        <taxon>Ostracoda</taxon>
        <taxon>Podocopa</taxon>
        <taxon>Podocopida</taxon>
        <taxon>Darwinulocopina</taxon>
        <taxon>Darwinuloidea</taxon>
        <taxon>Darwinulidae</taxon>
        <taxon>Darwinula</taxon>
    </lineage>
</organism>
<reference evidence="12" key="1">
    <citation type="submission" date="2020-11" db="EMBL/GenBank/DDBJ databases">
        <authorList>
            <person name="Tran Van P."/>
        </authorList>
    </citation>
    <scope>NUCLEOTIDE SEQUENCE</scope>
</reference>
<dbReference type="GO" id="GO:0002098">
    <property type="term" value="P:tRNA wobble uridine modification"/>
    <property type="evidence" value="ECO:0007669"/>
    <property type="project" value="InterPro"/>
</dbReference>
<dbReference type="SMART" id="SM00320">
    <property type="entry name" value="WD40"/>
    <property type="match status" value="1"/>
</dbReference>
<dbReference type="PROSITE" id="PS50082">
    <property type="entry name" value="WD_REPEATS_2"/>
    <property type="match status" value="1"/>
</dbReference>
<dbReference type="PANTHER" id="PTHR44111">
    <property type="entry name" value="ELONGATOR COMPLEX PROTEIN 2"/>
    <property type="match status" value="1"/>
</dbReference>
<sequence>MQSGGKEMLVATGSQDTYVRLWRIRVVEENRGDRGEILTSKKDTFAINMDEICRWEVELESVLAGHENWVYGLHWAHPLPSQCPRLLSGSMDKTLIVWETNEEMGGLWMEKVRVGDVGGHSLGFLTARFSPSADSILAQAYQGAFHRWSLGSCRTVSYDATAAWHGCGRLVMPRESSPNRTLSSVCDGMNPRSEKVSHVIALA</sequence>
<dbReference type="EMBL" id="CAJPEV010001930">
    <property type="protein sequence ID" value="CAG0894936.1"/>
    <property type="molecule type" value="Genomic_DNA"/>
</dbReference>
<evidence type="ECO:0000256" key="1">
    <source>
        <dbReference type="ARBA" id="ARBA00004123"/>
    </source>
</evidence>
<keyword evidence="8" id="KW-0819">tRNA processing</keyword>
<dbReference type="OrthoDB" id="27911at2759"/>
<comment type="pathway">
    <text evidence="3">tRNA modification; 5-methoxycarbonylmethyl-2-thiouridine-tRNA biosynthesis.</text>
</comment>
<evidence type="ECO:0000256" key="6">
    <source>
        <dbReference type="ARBA" id="ARBA00022490"/>
    </source>
</evidence>
<evidence type="ECO:0000256" key="9">
    <source>
        <dbReference type="ARBA" id="ARBA00022737"/>
    </source>
</evidence>
<evidence type="ECO:0000256" key="11">
    <source>
        <dbReference type="PROSITE-ProRule" id="PRU00221"/>
    </source>
</evidence>
<evidence type="ECO:0000256" key="3">
    <source>
        <dbReference type="ARBA" id="ARBA00005043"/>
    </source>
</evidence>
<gene>
    <name evidence="12" type="ORF">DSTB1V02_LOCUS8444</name>
</gene>
<dbReference type="UniPathway" id="UPA00988"/>
<comment type="similarity">
    <text evidence="4">Belongs to the WD repeat ELP2 family.</text>
</comment>
<evidence type="ECO:0000256" key="2">
    <source>
        <dbReference type="ARBA" id="ARBA00004496"/>
    </source>
</evidence>
<dbReference type="Gene3D" id="2.130.10.10">
    <property type="entry name" value="YVTN repeat-like/Quinoprotein amine dehydrogenase"/>
    <property type="match status" value="1"/>
</dbReference>
<keyword evidence="6" id="KW-0963">Cytoplasm</keyword>
<dbReference type="InterPro" id="IPR036322">
    <property type="entry name" value="WD40_repeat_dom_sf"/>
</dbReference>
<dbReference type="InterPro" id="IPR037289">
    <property type="entry name" value="Elp2"/>
</dbReference>
<evidence type="ECO:0000313" key="12">
    <source>
        <dbReference type="EMBL" id="CAD7248633.1"/>
    </source>
</evidence>
<evidence type="ECO:0000256" key="5">
    <source>
        <dbReference type="ARBA" id="ARBA00020267"/>
    </source>
</evidence>
<dbReference type="Proteomes" id="UP000677054">
    <property type="component" value="Unassembled WGS sequence"/>
</dbReference>
<dbReference type="InterPro" id="IPR001680">
    <property type="entry name" value="WD40_rpt"/>
</dbReference>
<dbReference type="InterPro" id="IPR015943">
    <property type="entry name" value="WD40/YVTN_repeat-like_dom_sf"/>
</dbReference>
<dbReference type="AlphaFoldDB" id="A0A7R9A6L0"/>
<comment type="subcellular location">
    <subcellularLocation>
        <location evidence="2">Cytoplasm</location>
    </subcellularLocation>
    <subcellularLocation>
        <location evidence="1">Nucleus</location>
    </subcellularLocation>
</comment>
<evidence type="ECO:0000256" key="10">
    <source>
        <dbReference type="ARBA" id="ARBA00023242"/>
    </source>
</evidence>
<proteinExistence type="inferred from homology"/>
<dbReference type="EMBL" id="LR901447">
    <property type="protein sequence ID" value="CAD7248633.1"/>
    <property type="molecule type" value="Genomic_DNA"/>
</dbReference>
<keyword evidence="10" id="KW-0539">Nucleus</keyword>
<dbReference type="SUPFAM" id="SSF50978">
    <property type="entry name" value="WD40 repeat-like"/>
    <property type="match status" value="1"/>
</dbReference>
<dbReference type="Pfam" id="PF00400">
    <property type="entry name" value="WD40"/>
    <property type="match status" value="1"/>
</dbReference>
<keyword evidence="13" id="KW-1185">Reference proteome</keyword>